<keyword evidence="6" id="KW-0732">Signal</keyword>
<protein>
    <submittedName>
        <fullName evidence="15">Endoplasmic reticulum oxidoreductin-2</fullName>
    </submittedName>
</protein>
<keyword evidence="13" id="KW-0325">Glycoprotein</keyword>
<keyword evidence="5" id="KW-0285">Flavoprotein</keyword>
<dbReference type="GO" id="GO:0016972">
    <property type="term" value="F:thiol oxidase activity"/>
    <property type="evidence" value="ECO:0007669"/>
    <property type="project" value="InterPro"/>
</dbReference>
<evidence type="ECO:0000256" key="3">
    <source>
        <dbReference type="ARBA" id="ARBA00008277"/>
    </source>
</evidence>
<evidence type="ECO:0000256" key="2">
    <source>
        <dbReference type="ARBA" id="ARBA00004367"/>
    </source>
</evidence>
<dbReference type="STRING" id="4615.A0A199VXH5"/>
<reference evidence="15 16" key="1">
    <citation type="journal article" date="2016" name="DNA Res.">
        <title>The draft genome of MD-2 pineapple using hybrid error correction of long reads.</title>
        <authorList>
            <person name="Redwan R.M."/>
            <person name="Saidin A."/>
            <person name="Kumar S.V."/>
        </authorList>
    </citation>
    <scope>NUCLEOTIDE SEQUENCE [LARGE SCALE GENOMIC DNA]</scope>
    <source>
        <strain evidence="16">cv. MD2</strain>
        <tissue evidence="15">Leaf</tissue>
    </source>
</reference>
<sequence>MLGHNLELLCDRVLKYPDRVRNLYFTFLFFLRAVTKGVSLLRTTCGTPNYVAPEHLALVIFIHNLIALQVQHLNCRAHYDWI</sequence>
<evidence type="ECO:0000256" key="4">
    <source>
        <dbReference type="ARBA" id="ARBA00022448"/>
    </source>
</evidence>
<gene>
    <name evidence="15" type="ORF">ACMD2_23286</name>
</gene>
<dbReference type="InterPro" id="IPR037192">
    <property type="entry name" value="ERO1-like_sf"/>
</dbReference>
<dbReference type="Proteomes" id="UP000092600">
    <property type="component" value="Unassembled WGS sequence"/>
</dbReference>
<comment type="caution">
    <text evidence="15">The sequence shown here is derived from an EMBL/GenBank/DDBJ whole genome shotgun (WGS) entry which is preliminary data.</text>
</comment>
<evidence type="ECO:0000256" key="12">
    <source>
        <dbReference type="ARBA" id="ARBA00023157"/>
    </source>
</evidence>
<keyword evidence="10" id="KW-0560">Oxidoreductase</keyword>
<comment type="subcellular location">
    <subcellularLocation>
        <location evidence="2">Endoplasmic reticulum membrane</location>
        <topology evidence="2">Peripheral membrane protein</topology>
        <orientation evidence="2">Lumenal side</orientation>
    </subcellularLocation>
</comment>
<keyword evidence="14" id="KW-0676">Redox-active center</keyword>
<dbReference type="Pfam" id="PF04137">
    <property type="entry name" value="ERO1"/>
    <property type="match status" value="1"/>
</dbReference>
<evidence type="ECO:0000256" key="6">
    <source>
        <dbReference type="ARBA" id="ARBA00022729"/>
    </source>
</evidence>
<keyword evidence="4" id="KW-0813">Transport</keyword>
<evidence type="ECO:0000256" key="10">
    <source>
        <dbReference type="ARBA" id="ARBA00023002"/>
    </source>
</evidence>
<name>A0A199VXH5_ANACO</name>
<keyword evidence="8" id="KW-0274">FAD</keyword>
<keyword evidence="7" id="KW-0256">Endoplasmic reticulum</keyword>
<evidence type="ECO:0000256" key="7">
    <source>
        <dbReference type="ARBA" id="ARBA00022824"/>
    </source>
</evidence>
<evidence type="ECO:0000256" key="11">
    <source>
        <dbReference type="ARBA" id="ARBA00023136"/>
    </source>
</evidence>
<evidence type="ECO:0000256" key="13">
    <source>
        <dbReference type="ARBA" id="ARBA00023180"/>
    </source>
</evidence>
<comment type="similarity">
    <text evidence="3">Belongs to the EROs family.</text>
</comment>
<proteinExistence type="inferred from homology"/>
<keyword evidence="12" id="KW-1015">Disulfide bond</keyword>
<comment type="cofactor">
    <cofactor evidence="1">
        <name>FAD</name>
        <dbReference type="ChEBI" id="CHEBI:57692"/>
    </cofactor>
</comment>
<organism evidence="15 16">
    <name type="scientific">Ananas comosus</name>
    <name type="common">Pineapple</name>
    <name type="synonym">Ananas ananas</name>
    <dbReference type="NCBI Taxonomy" id="4615"/>
    <lineage>
        <taxon>Eukaryota</taxon>
        <taxon>Viridiplantae</taxon>
        <taxon>Streptophyta</taxon>
        <taxon>Embryophyta</taxon>
        <taxon>Tracheophyta</taxon>
        <taxon>Spermatophyta</taxon>
        <taxon>Magnoliopsida</taxon>
        <taxon>Liliopsida</taxon>
        <taxon>Poales</taxon>
        <taxon>Bromeliaceae</taxon>
        <taxon>Bromelioideae</taxon>
        <taxon>Ananas</taxon>
    </lineage>
</organism>
<dbReference type="InterPro" id="IPR007266">
    <property type="entry name" value="Ero1"/>
</dbReference>
<evidence type="ECO:0000256" key="5">
    <source>
        <dbReference type="ARBA" id="ARBA00022630"/>
    </source>
</evidence>
<dbReference type="AlphaFoldDB" id="A0A199VXH5"/>
<evidence type="ECO:0000313" key="15">
    <source>
        <dbReference type="EMBL" id="OAY81651.1"/>
    </source>
</evidence>
<dbReference type="GO" id="GO:0034975">
    <property type="term" value="P:protein folding in endoplasmic reticulum"/>
    <property type="evidence" value="ECO:0007669"/>
    <property type="project" value="InterPro"/>
</dbReference>
<dbReference type="GO" id="GO:0015035">
    <property type="term" value="F:protein-disulfide reductase activity"/>
    <property type="evidence" value="ECO:0007669"/>
    <property type="project" value="InterPro"/>
</dbReference>
<evidence type="ECO:0000256" key="9">
    <source>
        <dbReference type="ARBA" id="ARBA00022982"/>
    </source>
</evidence>
<evidence type="ECO:0000256" key="8">
    <source>
        <dbReference type="ARBA" id="ARBA00022827"/>
    </source>
</evidence>
<accession>A0A199VXH5</accession>
<dbReference type="GO" id="GO:0005789">
    <property type="term" value="C:endoplasmic reticulum membrane"/>
    <property type="evidence" value="ECO:0007669"/>
    <property type="project" value="UniProtKB-SubCell"/>
</dbReference>
<dbReference type="SUPFAM" id="SSF110019">
    <property type="entry name" value="ERO1-like"/>
    <property type="match status" value="1"/>
</dbReference>
<evidence type="ECO:0000256" key="14">
    <source>
        <dbReference type="ARBA" id="ARBA00023284"/>
    </source>
</evidence>
<keyword evidence="11" id="KW-0472">Membrane</keyword>
<keyword evidence="9" id="KW-0249">Electron transport</keyword>
<dbReference type="EMBL" id="LSRQ01000630">
    <property type="protein sequence ID" value="OAY81651.1"/>
    <property type="molecule type" value="Genomic_DNA"/>
</dbReference>
<dbReference type="GO" id="GO:0071949">
    <property type="term" value="F:FAD binding"/>
    <property type="evidence" value="ECO:0007669"/>
    <property type="project" value="InterPro"/>
</dbReference>
<evidence type="ECO:0000256" key="1">
    <source>
        <dbReference type="ARBA" id="ARBA00001974"/>
    </source>
</evidence>
<evidence type="ECO:0000313" key="16">
    <source>
        <dbReference type="Proteomes" id="UP000092600"/>
    </source>
</evidence>